<accession>A0A7X4LLX3</accession>
<dbReference type="Pfam" id="PF07661">
    <property type="entry name" value="MORN_2"/>
    <property type="match status" value="5"/>
</dbReference>
<protein>
    <submittedName>
        <fullName evidence="2">Uncharacterized protein</fullName>
    </submittedName>
</protein>
<dbReference type="AlphaFoldDB" id="A0A7X4LLX3"/>
<dbReference type="InterPro" id="IPR011652">
    <property type="entry name" value="MORN_2"/>
</dbReference>
<proteinExistence type="predicted"/>
<organism evidence="2 3">
    <name type="scientific">Vibrio eleionomae</name>
    <dbReference type="NCBI Taxonomy" id="2653505"/>
    <lineage>
        <taxon>Bacteria</taxon>
        <taxon>Pseudomonadati</taxon>
        <taxon>Pseudomonadota</taxon>
        <taxon>Gammaproteobacteria</taxon>
        <taxon>Vibrionales</taxon>
        <taxon>Vibrionaceae</taxon>
        <taxon>Vibrio</taxon>
    </lineage>
</organism>
<sequence length="708" mass="81688">MLIMKITHSMLVLSALAPSLAWADAQSTPPEGQPFIGQISDIDVNRSTISRKGGGMNLVRVEKIRFEDLTSCNEISANVNWDSLGMKAEEYKTFLRKTWAQAKDGDYFKFTTTACDQYPYMITKIEHCTAQICGAKYTHDDSIIWLNSSLEKDYRSNGLVGIKTPLTYDKQKKLWKVVGYYSKGGRLSNSKAIEGYTNDKALNKLRFVGEFKQYFRNGKLQKMSHFDLMGTQNKEMKLYFKTGQLHQTAFYKNGEVDGPVVTYHANGVIESQEHYHNGKHDDGLCKHYDEHGKLSRIHTYKNGFYEGDYIDYYPSGKEETHSIYKDGHQVSKSEYYPTGTLKFTLRFDGNKEIQTNYNQRGKQIKRDVIIHQPQRAYQAARDYWYDDGTHKMSVTYDEKVRRDGEETYWYPNGKLKKKTHFVHGDERRIQNWNKNGQLVEEQSYFKGKKDGRHRKWDPATGQLIFESRYEKGKPTAPRKYFDPKTADLIKIEYLNERGYALNTFVDGHAPVIEYKNNKVVLEQCGSYAVTDKQKKAANNNDANAQYALGEFYDHCNAIDDMLTWYQKSADNHNDEALDALIRAYGGYATRYKPIIDYKKAWTLKEQAAKRGMPDYLVEVGFDYLPKDFAESIFRDWEQEGYVKPDPAKALQMLSKAANLGNERALILTGLMYQYGIGVEASKPEAKKYFVMLDKKLPKLAQRLISGLE</sequence>
<feature type="chain" id="PRO_5031083019" evidence="1">
    <location>
        <begin position="24"/>
        <end position="708"/>
    </location>
</feature>
<evidence type="ECO:0000313" key="2">
    <source>
        <dbReference type="EMBL" id="MZI94393.1"/>
    </source>
</evidence>
<dbReference type="InterPro" id="IPR011990">
    <property type="entry name" value="TPR-like_helical_dom_sf"/>
</dbReference>
<keyword evidence="1" id="KW-0732">Signal</keyword>
<feature type="signal peptide" evidence="1">
    <location>
        <begin position="1"/>
        <end position="23"/>
    </location>
</feature>
<evidence type="ECO:0000313" key="3">
    <source>
        <dbReference type="Proteomes" id="UP000462621"/>
    </source>
</evidence>
<gene>
    <name evidence="2" type="ORF">F9817_14440</name>
</gene>
<dbReference type="Gene3D" id="3.90.930.1">
    <property type="match status" value="2"/>
</dbReference>
<evidence type="ECO:0000256" key="1">
    <source>
        <dbReference type="SAM" id="SignalP"/>
    </source>
</evidence>
<name>A0A7X4LLX3_9VIBR</name>
<dbReference type="Gene3D" id="1.25.40.10">
    <property type="entry name" value="Tetratricopeptide repeat domain"/>
    <property type="match status" value="1"/>
</dbReference>
<dbReference type="EMBL" id="WEKT01000028">
    <property type="protein sequence ID" value="MZI94393.1"/>
    <property type="molecule type" value="Genomic_DNA"/>
</dbReference>
<comment type="caution">
    <text evidence="2">The sequence shown here is derived from an EMBL/GenBank/DDBJ whole genome shotgun (WGS) entry which is preliminary data.</text>
</comment>
<dbReference type="SUPFAM" id="SSF82185">
    <property type="entry name" value="Histone H3 K4-specific methyltransferase SET7/9 N-terminal domain"/>
    <property type="match status" value="2"/>
</dbReference>
<dbReference type="Proteomes" id="UP000462621">
    <property type="component" value="Unassembled WGS sequence"/>
</dbReference>
<keyword evidence="3" id="KW-1185">Reference proteome</keyword>
<dbReference type="SUPFAM" id="SSF81901">
    <property type="entry name" value="HCP-like"/>
    <property type="match status" value="2"/>
</dbReference>
<reference evidence="2 3" key="1">
    <citation type="submission" date="2019-10" db="EMBL/GenBank/DDBJ databases">
        <title>Vibrio sp. nov. isolated from a shrimp pond.</title>
        <authorList>
            <person name="Gomez-Gil B."/>
            <person name="Enciso-Ibarra J."/>
            <person name="Enciso-Ibarra K."/>
            <person name="Bolan-Mejia C."/>
        </authorList>
    </citation>
    <scope>NUCLEOTIDE SEQUENCE [LARGE SCALE GENOMIC DNA]</scope>
    <source>
        <strain evidence="2 3">CAIM 722</strain>
    </source>
</reference>